<dbReference type="GO" id="GO:0016757">
    <property type="term" value="F:glycosyltransferase activity"/>
    <property type="evidence" value="ECO:0007669"/>
    <property type="project" value="UniProtKB-KW"/>
</dbReference>
<dbReference type="PANTHER" id="PTHR15046:SF3">
    <property type="entry name" value="BETA-1,4 N-ACETYLGALACTOSAMINYLTRANSFERASE 2-LIKE"/>
    <property type="match status" value="1"/>
</dbReference>
<reference evidence="5 6" key="1">
    <citation type="journal article" date="2018" name="Mol. Biol. Evol.">
        <title>Analysis of the draft genome of the red seaweed Gracilariopsis chorda provides insights into genome size evolution in Rhodophyta.</title>
        <authorList>
            <person name="Lee J."/>
            <person name="Yang E.C."/>
            <person name="Graf L."/>
            <person name="Yang J.H."/>
            <person name="Qiu H."/>
            <person name="Zel Zion U."/>
            <person name="Chan C.X."/>
            <person name="Stephens T.G."/>
            <person name="Weber A.P.M."/>
            <person name="Boo G.H."/>
            <person name="Boo S.M."/>
            <person name="Kim K.M."/>
            <person name="Shin Y."/>
            <person name="Jung M."/>
            <person name="Lee S.J."/>
            <person name="Yim H.S."/>
            <person name="Lee J.H."/>
            <person name="Bhattacharya D."/>
            <person name="Yoon H.S."/>
        </authorList>
    </citation>
    <scope>NUCLEOTIDE SEQUENCE [LARGE SCALE GENOMIC DNA]</scope>
    <source>
        <strain evidence="5 6">SKKU-2015</strain>
        <tissue evidence="5">Whole body</tissue>
    </source>
</reference>
<feature type="region of interest" description="Disordered" evidence="2">
    <location>
        <begin position="48"/>
        <end position="82"/>
    </location>
</feature>
<dbReference type="InterPro" id="IPR001296">
    <property type="entry name" value="Glyco_trans_1"/>
</dbReference>
<evidence type="ECO:0000313" key="6">
    <source>
        <dbReference type="Proteomes" id="UP000247409"/>
    </source>
</evidence>
<organism evidence="5 6">
    <name type="scientific">Gracilariopsis chorda</name>
    <dbReference type="NCBI Taxonomy" id="448386"/>
    <lineage>
        <taxon>Eukaryota</taxon>
        <taxon>Rhodophyta</taxon>
        <taxon>Florideophyceae</taxon>
        <taxon>Rhodymeniophycidae</taxon>
        <taxon>Gracilariales</taxon>
        <taxon>Gracilariaceae</taxon>
        <taxon>Gracilariopsis</taxon>
    </lineage>
</organism>
<dbReference type="CDD" id="cd03801">
    <property type="entry name" value="GT4_PimA-like"/>
    <property type="match status" value="1"/>
</dbReference>
<evidence type="ECO:0000259" key="3">
    <source>
        <dbReference type="Pfam" id="PF00534"/>
    </source>
</evidence>
<dbReference type="Gene3D" id="3.90.550.10">
    <property type="entry name" value="Spore Coat Polysaccharide Biosynthesis Protein SpsA, Chain A"/>
    <property type="match status" value="1"/>
</dbReference>
<protein>
    <submittedName>
        <fullName evidence="5">Beta-1,4 N-acetylgalactosaminyltransferase 1</fullName>
    </submittedName>
</protein>
<gene>
    <name evidence="5" type="ORF">BWQ96_01861</name>
</gene>
<evidence type="ECO:0000256" key="1">
    <source>
        <dbReference type="ARBA" id="ARBA00022676"/>
    </source>
</evidence>
<evidence type="ECO:0000259" key="4">
    <source>
        <dbReference type="Pfam" id="PF00535"/>
    </source>
</evidence>
<accession>A0A2V3J1T6</accession>
<proteinExistence type="predicted"/>
<evidence type="ECO:0000313" key="5">
    <source>
        <dbReference type="EMBL" id="PXF48401.1"/>
    </source>
</evidence>
<dbReference type="Pfam" id="PF00535">
    <property type="entry name" value="Glycos_transf_2"/>
    <property type="match status" value="1"/>
</dbReference>
<keyword evidence="6" id="KW-1185">Reference proteome</keyword>
<feature type="domain" description="Glycosyltransferase 2-like" evidence="4">
    <location>
        <begin position="871"/>
        <end position="972"/>
    </location>
</feature>
<dbReference type="Gene3D" id="3.40.50.2000">
    <property type="entry name" value="Glycogen Phosphorylase B"/>
    <property type="match status" value="2"/>
</dbReference>
<dbReference type="OrthoDB" id="3784at2759"/>
<dbReference type="SUPFAM" id="SSF53448">
    <property type="entry name" value="Nucleotide-diphospho-sugar transferases"/>
    <property type="match status" value="1"/>
</dbReference>
<dbReference type="InterPro" id="IPR029044">
    <property type="entry name" value="Nucleotide-diphossugar_trans"/>
</dbReference>
<sequence>MALRERVHRVRHSLRVNKKRAQRRAATHLPFLLVAFCIPLLPLLAPSASRPSHPQPPPPDTAARIDSPIPIPTTSISARHPLPHPHVLASQRLTNHSFHSVRALLPQRDRPPLHALFICQTACCIHSLSSALRAVTQQTFVPTFLTVIHACGNQSHSSLLHAIRNALADQQNHSTSYTLRPEVVTHFCPTATYATCTLAYLAHSAQRDTGFALLFDEGVILEPTALEKAYLSLIHRSNQTSAIRLLSYDPSSLQQSYKANDPLKVRTILPSNHSSSVQPILPVPLFYSVPAYQRAVTTSYHITTPSFSHWAPLISVLSQSRLLPRALYTRIHKHSTLSFDIFQQSSVLLPPHLHSELAFYKWSARRDESEMYQFDPLGLSLEISSINLAPIPFWPIHNSNPNHIMFILPWMQMGGSENAMLDIANHALSLQWNVTFVFTMPFWIQDSFGEIALQHQWIDRALRLTSDVFDLVQLVPHQYASRLLRHLLESRRPNYVLISNSRWAYSHSSFINAVLPSAIVADYNHMIHMSWEGGGLPRFGANQSRHFDLHLTASKDVENSMRKWIAPNILNSDHNKVQTCYIGTDPDLLYSGAQRTATRSEMRALHGVSEYSTVVLYAGRFIIEKGIDIVADIANVSLSDDVLRSRLTFVFVGSGPELTRLQSLPKNDKEGHPLVIIQPPAAGLQQMRKYYAMSDVFLLPSINEGIALVLYEAIASGMLAMSTDVGGQRELVTDQTGVLLTNFRSYSKMKNHTLDKLRDVLRHPEKYANVIENGTRIVRERFTTEKFCECVMSNLQRVRRQKDKELLAIKENLDEEHAVEKRVEDVAETVLEGVVVERYHGMYNRDHVERSIEGLVTIGIKTFVCDASIPKQVEYMVRSIRVNYPRVRVILANDGPKSLSNEQFLKDDPFIEEHLLPADSGISYGRNYMVNLTNTRYFVLLDDDHVFDDTTNLTLLVNAMRKESYDIVGLRVRNLPGIDELERIGIIIPRYVANVTNLRNRELTLCVWNENEGPSIFGITHPIPVHVLHNAFIADVDVLREHGWRNELKVNEHMTFFLDAKDANLKVGYLPSVFVHHRAREYSDCYFDIRFREDKYADLLPYKEQFVWDLECQRKFPERVRQHIIEKELAD</sequence>
<dbReference type="AlphaFoldDB" id="A0A2V3J1T6"/>
<evidence type="ECO:0000256" key="2">
    <source>
        <dbReference type="SAM" id="MobiDB-lite"/>
    </source>
</evidence>
<dbReference type="SUPFAM" id="SSF53756">
    <property type="entry name" value="UDP-Glycosyltransferase/glycogen phosphorylase"/>
    <property type="match status" value="1"/>
</dbReference>
<keyword evidence="5" id="KW-0808">Transferase</keyword>
<dbReference type="STRING" id="448386.A0A2V3J1T6"/>
<feature type="domain" description="Glycosyl transferase family 1" evidence="3">
    <location>
        <begin position="601"/>
        <end position="775"/>
    </location>
</feature>
<keyword evidence="1" id="KW-0328">Glycosyltransferase</keyword>
<dbReference type="InterPro" id="IPR001173">
    <property type="entry name" value="Glyco_trans_2-like"/>
</dbReference>
<comment type="caution">
    <text evidence="5">The sequence shown here is derived from an EMBL/GenBank/DDBJ whole genome shotgun (WGS) entry which is preliminary data.</text>
</comment>
<dbReference type="Pfam" id="PF00534">
    <property type="entry name" value="Glycos_transf_1"/>
    <property type="match status" value="1"/>
</dbReference>
<dbReference type="PANTHER" id="PTHR15046">
    <property type="entry name" value="GLYCO_TRANS_2-LIKE DOMAIN-CONTAINING PROTEIN"/>
    <property type="match status" value="1"/>
</dbReference>
<dbReference type="CDD" id="cd00761">
    <property type="entry name" value="Glyco_tranf_GTA_type"/>
    <property type="match status" value="1"/>
</dbReference>
<dbReference type="Proteomes" id="UP000247409">
    <property type="component" value="Unassembled WGS sequence"/>
</dbReference>
<dbReference type="EMBL" id="NBIV01000014">
    <property type="protein sequence ID" value="PXF48401.1"/>
    <property type="molecule type" value="Genomic_DNA"/>
</dbReference>
<name>A0A2V3J1T6_9FLOR</name>